<name>A0A932CMU5_UNCTE</name>
<dbReference type="Gene3D" id="3.10.129.10">
    <property type="entry name" value="Hotdog Thioesterase"/>
    <property type="match status" value="1"/>
</dbReference>
<evidence type="ECO:0000313" key="1">
    <source>
        <dbReference type="EMBL" id="MBI2876203.1"/>
    </source>
</evidence>
<comment type="caution">
    <text evidence="1">The sequence shown here is derived from an EMBL/GenBank/DDBJ whole genome shotgun (WGS) entry which is preliminary data.</text>
</comment>
<reference evidence="1" key="1">
    <citation type="submission" date="2020-07" db="EMBL/GenBank/DDBJ databases">
        <title>Huge and variable diversity of episymbiotic CPR bacteria and DPANN archaea in groundwater ecosystems.</title>
        <authorList>
            <person name="He C.Y."/>
            <person name="Keren R."/>
            <person name="Whittaker M."/>
            <person name="Farag I.F."/>
            <person name="Doudna J."/>
            <person name="Cate J.H.D."/>
            <person name="Banfield J.F."/>
        </authorList>
    </citation>
    <scope>NUCLEOTIDE SEQUENCE</scope>
    <source>
        <strain evidence="1">NC_groundwater_672_Ag_B-0.1um_62_36</strain>
    </source>
</reference>
<proteinExistence type="predicted"/>
<protein>
    <recommendedName>
        <fullName evidence="3">MaoC-like domain-containing protein</fullName>
    </recommendedName>
</protein>
<evidence type="ECO:0000313" key="2">
    <source>
        <dbReference type="Proteomes" id="UP000769766"/>
    </source>
</evidence>
<dbReference type="AlphaFoldDB" id="A0A932CMU5"/>
<sequence>MSQRLYFEDVEVGDEIPPLTKEPTRELVSHFVRMMGWDFGLFTDDEQARQMGQEKAIAPGELTLGFLAQMLTDWAFGATLQHLEANYRGVVRHGDRIACGGIVTEKHWKEEGGTIECDVFIQNQEGDRPVVGKARLRLPSRA</sequence>
<dbReference type="EMBL" id="JACPRF010000152">
    <property type="protein sequence ID" value="MBI2876203.1"/>
    <property type="molecule type" value="Genomic_DNA"/>
</dbReference>
<organism evidence="1 2">
    <name type="scientific">Tectimicrobiota bacterium</name>
    <dbReference type="NCBI Taxonomy" id="2528274"/>
    <lineage>
        <taxon>Bacteria</taxon>
        <taxon>Pseudomonadati</taxon>
        <taxon>Nitrospinota/Tectimicrobiota group</taxon>
        <taxon>Candidatus Tectimicrobiota</taxon>
    </lineage>
</organism>
<accession>A0A932CMU5</accession>
<dbReference type="InterPro" id="IPR029069">
    <property type="entry name" value="HotDog_dom_sf"/>
</dbReference>
<dbReference type="Proteomes" id="UP000769766">
    <property type="component" value="Unassembled WGS sequence"/>
</dbReference>
<gene>
    <name evidence="1" type="ORF">HYY20_04915</name>
</gene>
<dbReference type="SUPFAM" id="SSF54637">
    <property type="entry name" value="Thioesterase/thiol ester dehydrase-isomerase"/>
    <property type="match status" value="1"/>
</dbReference>
<evidence type="ECO:0008006" key="3">
    <source>
        <dbReference type="Google" id="ProtNLM"/>
    </source>
</evidence>